<organism evidence="4 5">
    <name type="scientific">Pleurodeles waltl</name>
    <name type="common">Iberian ribbed newt</name>
    <dbReference type="NCBI Taxonomy" id="8319"/>
    <lineage>
        <taxon>Eukaryota</taxon>
        <taxon>Metazoa</taxon>
        <taxon>Chordata</taxon>
        <taxon>Craniata</taxon>
        <taxon>Vertebrata</taxon>
        <taxon>Euteleostomi</taxon>
        <taxon>Amphibia</taxon>
        <taxon>Batrachia</taxon>
        <taxon>Caudata</taxon>
        <taxon>Salamandroidea</taxon>
        <taxon>Salamandridae</taxon>
        <taxon>Pleurodelinae</taxon>
        <taxon>Pleurodeles</taxon>
    </lineage>
</organism>
<dbReference type="FunFam" id="2.60.120.200:FF:000021">
    <property type="entry name" value="Galectin"/>
    <property type="match status" value="1"/>
</dbReference>
<dbReference type="CDD" id="cd00070">
    <property type="entry name" value="GLECT"/>
    <property type="match status" value="1"/>
</dbReference>
<gene>
    <name evidence="4" type="ORF">NDU88_005470</name>
</gene>
<evidence type="ECO:0000259" key="3">
    <source>
        <dbReference type="PROSITE" id="PS51304"/>
    </source>
</evidence>
<evidence type="ECO:0000256" key="1">
    <source>
        <dbReference type="ARBA" id="ARBA00022734"/>
    </source>
</evidence>
<reference evidence="4" key="1">
    <citation type="journal article" date="2022" name="bioRxiv">
        <title>Sequencing and chromosome-scale assembly of the giantPleurodeles waltlgenome.</title>
        <authorList>
            <person name="Brown T."/>
            <person name="Elewa A."/>
            <person name="Iarovenko S."/>
            <person name="Subramanian E."/>
            <person name="Araus A.J."/>
            <person name="Petzold A."/>
            <person name="Susuki M."/>
            <person name="Suzuki K.-i.T."/>
            <person name="Hayashi T."/>
            <person name="Toyoda A."/>
            <person name="Oliveira C."/>
            <person name="Osipova E."/>
            <person name="Leigh N.D."/>
            <person name="Simon A."/>
            <person name="Yun M.H."/>
        </authorList>
    </citation>
    <scope>NUCLEOTIDE SEQUENCE</scope>
    <source>
        <strain evidence="4">20211129_DDA</strain>
        <tissue evidence="4">Liver</tissue>
    </source>
</reference>
<proteinExistence type="predicted"/>
<dbReference type="Pfam" id="PF00337">
    <property type="entry name" value="Gal-bind_lectin"/>
    <property type="match status" value="1"/>
</dbReference>
<dbReference type="EMBL" id="JANPWB010000007">
    <property type="protein sequence ID" value="KAJ1173643.1"/>
    <property type="molecule type" value="Genomic_DNA"/>
</dbReference>
<accession>A0AAV7TAR6</accession>
<name>A0AAV7TAR6_PLEWA</name>
<evidence type="ECO:0000313" key="5">
    <source>
        <dbReference type="Proteomes" id="UP001066276"/>
    </source>
</evidence>
<evidence type="ECO:0000256" key="2">
    <source>
        <dbReference type="RuleBase" id="RU102079"/>
    </source>
</evidence>
<dbReference type="PANTHER" id="PTHR11346">
    <property type="entry name" value="GALECTIN"/>
    <property type="match status" value="1"/>
</dbReference>
<keyword evidence="5" id="KW-1185">Reference proteome</keyword>
<protein>
    <recommendedName>
        <fullName evidence="2">Galectin</fullName>
    </recommendedName>
</protein>
<dbReference type="AlphaFoldDB" id="A0AAV7TAR6"/>
<dbReference type="PROSITE" id="PS51304">
    <property type="entry name" value="GALECTIN"/>
    <property type="match status" value="1"/>
</dbReference>
<keyword evidence="1 2" id="KW-0430">Lectin</keyword>
<dbReference type="InterPro" id="IPR044156">
    <property type="entry name" value="Galectin-like"/>
</dbReference>
<dbReference type="GO" id="GO:0030246">
    <property type="term" value="F:carbohydrate binding"/>
    <property type="evidence" value="ECO:0007669"/>
    <property type="project" value="UniProtKB-UniRule"/>
</dbReference>
<dbReference type="SUPFAM" id="SSF49899">
    <property type="entry name" value="Concanavalin A-like lectins/glucanases"/>
    <property type="match status" value="1"/>
</dbReference>
<dbReference type="SMART" id="SM00908">
    <property type="entry name" value="Gal-bind_lectin"/>
    <property type="match status" value="1"/>
</dbReference>
<dbReference type="InterPro" id="IPR013320">
    <property type="entry name" value="ConA-like_dom_sf"/>
</dbReference>
<dbReference type="SMART" id="SM00276">
    <property type="entry name" value="GLECT"/>
    <property type="match status" value="1"/>
</dbReference>
<sequence>MSEKFEMVNLDIKPGESVKVKCKLPGDCKNFSINLGKNSSDVGLHFNPRLNDSVIVCNSKHSNNWQSEERSNHMCFHPGSEVKISIKHSGDKFEIKLPDGHEISFPNRHGYDKLSYMSVKGDVKVTSFKYE</sequence>
<dbReference type="PANTHER" id="PTHR11346:SF104">
    <property type="entry name" value="GALECTIN-2"/>
    <property type="match status" value="1"/>
</dbReference>
<comment type="caution">
    <text evidence="4">The sequence shown here is derived from an EMBL/GenBank/DDBJ whole genome shotgun (WGS) entry which is preliminary data.</text>
</comment>
<evidence type="ECO:0000313" key="4">
    <source>
        <dbReference type="EMBL" id="KAJ1173643.1"/>
    </source>
</evidence>
<dbReference type="InterPro" id="IPR001079">
    <property type="entry name" value="Galectin_CRD"/>
</dbReference>
<feature type="domain" description="Galectin" evidence="3">
    <location>
        <begin position="4"/>
        <end position="131"/>
    </location>
</feature>
<dbReference type="Gene3D" id="2.60.120.200">
    <property type="match status" value="1"/>
</dbReference>
<dbReference type="Proteomes" id="UP001066276">
    <property type="component" value="Chromosome 4_1"/>
</dbReference>